<sequence length="165" mass="18658">MDAPIADSTKETVQKLPLLSTRASPRDGEAWITRLKEEYTALIQYVKMNKAADNDWFTIASNPNGTRWHGTCWSYYNGLRYEFDMEFEIPATYPVTNPEICLPQLEGKTAKMYRGGKICLTIHFAPLWQRNVPRFGIAHALALGLGPWLAAEVPDLVERGMITPV</sequence>
<dbReference type="Pfam" id="PF08694">
    <property type="entry name" value="UFC1"/>
    <property type="match status" value="1"/>
</dbReference>
<dbReference type="EMBL" id="JNBS01000189">
    <property type="protein sequence ID" value="OQS07667.1"/>
    <property type="molecule type" value="Genomic_DNA"/>
</dbReference>
<reference evidence="6 7" key="1">
    <citation type="journal article" date="2014" name="Genome Biol. Evol.">
        <title>The secreted proteins of Achlya hypogyna and Thraustotheca clavata identify the ancestral oomycete secretome and reveal gene acquisitions by horizontal gene transfer.</title>
        <authorList>
            <person name="Misner I."/>
            <person name="Blouin N."/>
            <person name="Leonard G."/>
            <person name="Richards T.A."/>
            <person name="Lane C.E."/>
        </authorList>
    </citation>
    <scope>NUCLEOTIDE SEQUENCE [LARGE SCALE GENOMIC DNA]</scope>
    <source>
        <strain evidence="6 7">ATCC 34112</strain>
    </source>
</reference>
<dbReference type="InterPro" id="IPR014806">
    <property type="entry name" value="Ufc1"/>
</dbReference>
<dbReference type="AlphaFoldDB" id="A0A1W0ABG8"/>
<feature type="active site" description="Glycyl thioester intermediate" evidence="5">
    <location>
        <position position="119"/>
    </location>
</feature>
<evidence type="ECO:0000256" key="2">
    <source>
        <dbReference type="ARBA" id="ARBA00013306"/>
    </source>
</evidence>
<dbReference type="PANTHER" id="PTHR12921">
    <property type="entry name" value="UBIQUITIN-FOLD MODIFIER-CONJUGATING ENZYME 1"/>
    <property type="match status" value="1"/>
</dbReference>
<name>A0A1W0ABG8_9STRA</name>
<comment type="similarity">
    <text evidence="1 4">Belongs to the ubiquitin-conjugating enzyme family. UFC1 subfamily.</text>
</comment>
<dbReference type="GO" id="GO:1990592">
    <property type="term" value="P:protein K69-linked ufmylation"/>
    <property type="evidence" value="ECO:0007669"/>
    <property type="project" value="TreeGrafter"/>
</dbReference>
<dbReference type="PANTHER" id="PTHR12921:SF0">
    <property type="entry name" value="UBIQUITIN-FOLD MODIFIER-CONJUGATING ENZYME 1"/>
    <property type="match status" value="1"/>
</dbReference>
<dbReference type="GO" id="GO:0061657">
    <property type="term" value="F:UFM1 conjugating enzyme activity"/>
    <property type="evidence" value="ECO:0007669"/>
    <property type="project" value="InterPro"/>
</dbReference>
<dbReference type="Gene3D" id="3.10.110.10">
    <property type="entry name" value="Ubiquitin Conjugating Enzyme"/>
    <property type="match status" value="1"/>
</dbReference>
<comment type="caution">
    <text evidence="6">The sequence shown here is derived from an EMBL/GenBank/DDBJ whole genome shotgun (WGS) entry which is preliminary data.</text>
</comment>
<evidence type="ECO:0000256" key="1">
    <source>
        <dbReference type="ARBA" id="ARBA00008451"/>
    </source>
</evidence>
<protein>
    <recommendedName>
        <fullName evidence="2 4">Ubiquitin-fold modifier-conjugating enzyme 1</fullName>
    </recommendedName>
</protein>
<evidence type="ECO:0000256" key="3">
    <source>
        <dbReference type="ARBA" id="ARBA00022786"/>
    </source>
</evidence>
<dbReference type="OrthoDB" id="10256182at2759"/>
<dbReference type="CDD" id="cd11686">
    <property type="entry name" value="UBCc_UFC1"/>
    <property type="match status" value="1"/>
</dbReference>
<evidence type="ECO:0000313" key="7">
    <source>
        <dbReference type="Proteomes" id="UP000243217"/>
    </source>
</evidence>
<evidence type="ECO:0000313" key="6">
    <source>
        <dbReference type="EMBL" id="OQS07667.1"/>
    </source>
</evidence>
<gene>
    <name evidence="6" type="ORF">THRCLA_00343</name>
</gene>
<dbReference type="Proteomes" id="UP000243217">
    <property type="component" value="Unassembled WGS sequence"/>
</dbReference>
<keyword evidence="7" id="KW-1185">Reference proteome</keyword>
<accession>A0A1W0ABG8</accession>
<comment type="function">
    <text evidence="4">E2-like enzyme which forms an intermediate with UFM1 via a thioester linkage.</text>
</comment>
<proteinExistence type="inferred from homology"/>
<dbReference type="InterPro" id="IPR016135">
    <property type="entry name" value="UBQ-conjugating_enzyme/RWD"/>
</dbReference>
<evidence type="ECO:0000256" key="4">
    <source>
        <dbReference type="PIRNR" id="PIRNR008716"/>
    </source>
</evidence>
<keyword evidence="3 4" id="KW-0833">Ubl conjugation pathway</keyword>
<dbReference type="STRING" id="74557.A0A1W0ABG8"/>
<evidence type="ECO:0000256" key="5">
    <source>
        <dbReference type="PIRSR" id="PIRSR008716-1"/>
    </source>
</evidence>
<dbReference type="PIRSF" id="PIRSF008716">
    <property type="entry name" value="DUF1782"/>
    <property type="match status" value="1"/>
</dbReference>
<dbReference type="SUPFAM" id="SSF54495">
    <property type="entry name" value="UBC-like"/>
    <property type="match status" value="1"/>
</dbReference>
<dbReference type="GO" id="GO:0005737">
    <property type="term" value="C:cytoplasm"/>
    <property type="evidence" value="ECO:0007669"/>
    <property type="project" value="TreeGrafter"/>
</dbReference>
<organism evidence="6 7">
    <name type="scientific">Thraustotheca clavata</name>
    <dbReference type="NCBI Taxonomy" id="74557"/>
    <lineage>
        <taxon>Eukaryota</taxon>
        <taxon>Sar</taxon>
        <taxon>Stramenopiles</taxon>
        <taxon>Oomycota</taxon>
        <taxon>Saprolegniomycetes</taxon>
        <taxon>Saprolegniales</taxon>
        <taxon>Achlyaceae</taxon>
        <taxon>Thraustotheca</taxon>
    </lineage>
</organism>